<feature type="compositionally biased region" description="Basic and acidic residues" evidence="4">
    <location>
        <begin position="40"/>
        <end position="50"/>
    </location>
</feature>
<proteinExistence type="inferred from homology"/>
<dbReference type="Proteomes" id="UP001168552">
    <property type="component" value="Unassembled WGS sequence"/>
</dbReference>
<feature type="region of interest" description="Disordered" evidence="4">
    <location>
        <begin position="1"/>
        <end position="56"/>
    </location>
</feature>
<reference evidence="5" key="1">
    <citation type="submission" date="2023-06" db="EMBL/GenBank/DDBJ databases">
        <title>Cytophagales bacterium Strain LB-30, isolated from soil.</title>
        <authorList>
            <person name="Liu B."/>
        </authorList>
    </citation>
    <scope>NUCLEOTIDE SEQUENCE</scope>
    <source>
        <strain evidence="5">LB-30</strain>
    </source>
</reference>
<dbReference type="InterPro" id="IPR031414">
    <property type="entry name" value="Ribosomal_bTHX"/>
</dbReference>
<comment type="similarity">
    <text evidence="1">Belongs to the bacterial ribosomal protein bTHX family.</text>
</comment>
<dbReference type="RefSeq" id="WP_320003801.1">
    <property type="nucleotide sequence ID" value="NZ_JAUHJS010000003.1"/>
</dbReference>
<name>A0ABT8F4E6_9BACT</name>
<organism evidence="5 6">
    <name type="scientific">Shiella aurantiaca</name>
    <dbReference type="NCBI Taxonomy" id="3058365"/>
    <lineage>
        <taxon>Bacteria</taxon>
        <taxon>Pseudomonadati</taxon>
        <taxon>Bacteroidota</taxon>
        <taxon>Cytophagia</taxon>
        <taxon>Cytophagales</taxon>
        <taxon>Shiellaceae</taxon>
        <taxon>Shiella</taxon>
    </lineage>
</organism>
<evidence type="ECO:0000256" key="2">
    <source>
        <dbReference type="ARBA" id="ARBA00022980"/>
    </source>
</evidence>
<protein>
    <submittedName>
        <fullName evidence="5">30S ribosomal protein THX</fullName>
    </submittedName>
</protein>
<dbReference type="EMBL" id="JAUHJS010000003">
    <property type="protein sequence ID" value="MDN4165275.1"/>
    <property type="molecule type" value="Genomic_DNA"/>
</dbReference>
<evidence type="ECO:0000313" key="5">
    <source>
        <dbReference type="EMBL" id="MDN4165275.1"/>
    </source>
</evidence>
<evidence type="ECO:0000256" key="1">
    <source>
        <dbReference type="ARBA" id="ARBA00010834"/>
    </source>
</evidence>
<gene>
    <name evidence="5" type="ORF">QWY31_07170</name>
</gene>
<sequence length="56" mass="5859">MGKGDIKTRKGKISAGSYGVLRPRKSKESIAPVAKAAAAPKEKAPKEAKPKKAAKK</sequence>
<comment type="caution">
    <text evidence="5">The sequence shown here is derived from an EMBL/GenBank/DDBJ whole genome shotgun (WGS) entry which is preliminary data.</text>
</comment>
<keyword evidence="2 5" id="KW-0689">Ribosomal protein</keyword>
<dbReference type="NCBIfam" id="TIGR04560">
    <property type="entry name" value="ribo_THX"/>
    <property type="match status" value="1"/>
</dbReference>
<dbReference type="Pfam" id="PF17070">
    <property type="entry name" value="Thx"/>
    <property type="match status" value="1"/>
</dbReference>
<keyword evidence="3" id="KW-0687">Ribonucleoprotein</keyword>
<evidence type="ECO:0000256" key="3">
    <source>
        <dbReference type="ARBA" id="ARBA00023274"/>
    </source>
</evidence>
<accession>A0ABT8F4E6</accession>
<dbReference type="GO" id="GO:0005840">
    <property type="term" value="C:ribosome"/>
    <property type="evidence" value="ECO:0007669"/>
    <property type="project" value="UniProtKB-KW"/>
</dbReference>
<evidence type="ECO:0000313" key="6">
    <source>
        <dbReference type="Proteomes" id="UP001168552"/>
    </source>
</evidence>
<evidence type="ECO:0000256" key="4">
    <source>
        <dbReference type="SAM" id="MobiDB-lite"/>
    </source>
</evidence>
<keyword evidence="6" id="KW-1185">Reference proteome</keyword>
<dbReference type="InterPro" id="IPR030826">
    <property type="entry name" value="Ribosomal_bTHX/bTHXc/bTHXm"/>
</dbReference>